<dbReference type="Pfam" id="PF12802">
    <property type="entry name" value="MarR_2"/>
    <property type="match status" value="1"/>
</dbReference>
<dbReference type="EMBL" id="LDPZ01000001">
    <property type="protein sequence ID" value="KTQ98657.1"/>
    <property type="molecule type" value="Genomic_DNA"/>
</dbReference>
<dbReference type="PROSITE" id="PS50995">
    <property type="entry name" value="HTH_MARR_2"/>
    <property type="match status" value="1"/>
</dbReference>
<evidence type="ECO:0000313" key="2">
    <source>
        <dbReference type="EMBL" id="KTQ98657.1"/>
    </source>
</evidence>
<dbReference type="InterPro" id="IPR036388">
    <property type="entry name" value="WH-like_DNA-bd_sf"/>
</dbReference>
<sequence length="158" mass="17122">MQDHLDEPSSLPLPGEGKRGEAGHWGYLLRQAANAHRQRAEQSLADLGLTLPQFSVLTMLAAYPGHSNADLARLALLTPQTMSVIVANLSKAGLIERRAHALHGRIQQIELTMLGGAKLGQAKERVYGLEAAMAAGMTAQEQQIVRAWLVRLAQLNSE</sequence>
<evidence type="ECO:0000259" key="1">
    <source>
        <dbReference type="PROSITE" id="PS50995"/>
    </source>
</evidence>
<comment type="caution">
    <text evidence="2">The sequence shown here is derived from an EMBL/GenBank/DDBJ whole genome shotgun (WGS) entry which is preliminary data.</text>
</comment>
<gene>
    <name evidence="2" type="ORF">NS226_00115</name>
</gene>
<dbReference type="SMART" id="SM00347">
    <property type="entry name" value="HTH_MARR"/>
    <property type="match status" value="1"/>
</dbReference>
<dbReference type="Proteomes" id="UP000078272">
    <property type="component" value="Unassembled WGS sequence"/>
</dbReference>
<dbReference type="AlphaFoldDB" id="A0A147DAT1"/>
<proteinExistence type="predicted"/>
<dbReference type="PATRIC" id="fig|401562.3.peg.29"/>
<dbReference type="InterPro" id="IPR036390">
    <property type="entry name" value="WH_DNA-bd_sf"/>
</dbReference>
<dbReference type="GO" id="GO:0003700">
    <property type="term" value="F:DNA-binding transcription factor activity"/>
    <property type="evidence" value="ECO:0007669"/>
    <property type="project" value="InterPro"/>
</dbReference>
<dbReference type="SUPFAM" id="SSF46785">
    <property type="entry name" value="Winged helix' DNA-binding domain"/>
    <property type="match status" value="1"/>
</dbReference>
<evidence type="ECO:0000313" key="3">
    <source>
        <dbReference type="Proteomes" id="UP000078272"/>
    </source>
</evidence>
<organism evidence="2 3">
    <name type="scientific">Aureimonas ureilytica</name>
    <dbReference type="NCBI Taxonomy" id="401562"/>
    <lineage>
        <taxon>Bacteria</taxon>
        <taxon>Pseudomonadati</taxon>
        <taxon>Pseudomonadota</taxon>
        <taxon>Alphaproteobacteria</taxon>
        <taxon>Hyphomicrobiales</taxon>
        <taxon>Aurantimonadaceae</taxon>
        <taxon>Aureimonas</taxon>
    </lineage>
</organism>
<name>A0A147DAT1_9HYPH</name>
<dbReference type="PANTHER" id="PTHR33164">
    <property type="entry name" value="TRANSCRIPTIONAL REGULATOR, MARR FAMILY"/>
    <property type="match status" value="1"/>
</dbReference>
<dbReference type="InterPro" id="IPR039422">
    <property type="entry name" value="MarR/SlyA-like"/>
</dbReference>
<reference evidence="2 3" key="1">
    <citation type="journal article" date="2016" name="Front. Microbiol.">
        <title>Genomic Resource of Rice Seed Associated Bacteria.</title>
        <authorList>
            <person name="Midha S."/>
            <person name="Bansal K."/>
            <person name="Sharma S."/>
            <person name="Kumar N."/>
            <person name="Patil P.P."/>
            <person name="Chaudhry V."/>
            <person name="Patil P.B."/>
        </authorList>
    </citation>
    <scope>NUCLEOTIDE SEQUENCE [LARGE SCALE GENOMIC DNA]</scope>
    <source>
        <strain evidence="2 3">NS226</strain>
    </source>
</reference>
<dbReference type="GO" id="GO:0006950">
    <property type="term" value="P:response to stress"/>
    <property type="evidence" value="ECO:0007669"/>
    <property type="project" value="TreeGrafter"/>
</dbReference>
<dbReference type="InterPro" id="IPR000835">
    <property type="entry name" value="HTH_MarR-typ"/>
</dbReference>
<dbReference type="Gene3D" id="1.10.10.10">
    <property type="entry name" value="Winged helix-like DNA-binding domain superfamily/Winged helix DNA-binding domain"/>
    <property type="match status" value="1"/>
</dbReference>
<dbReference type="OrthoDB" id="511972at2"/>
<accession>A0A147DAT1</accession>
<dbReference type="PANTHER" id="PTHR33164:SF43">
    <property type="entry name" value="HTH-TYPE TRANSCRIPTIONAL REPRESSOR YETL"/>
    <property type="match status" value="1"/>
</dbReference>
<protein>
    <submittedName>
        <fullName evidence="2">MarR family transcriptional regulator</fullName>
    </submittedName>
</protein>
<feature type="domain" description="HTH marR-type" evidence="1">
    <location>
        <begin position="22"/>
        <end position="154"/>
    </location>
</feature>
<dbReference type="RefSeq" id="WP_058633266.1">
    <property type="nucleotide sequence ID" value="NZ_LDPZ01000001.1"/>
</dbReference>